<accession>A0ABT1U909</accession>
<evidence type="ECO:0000256" key="1">
    <source>
        <dbReference type="SAM" id="MobiDB-lite"/>
    </source>
</evidence>
<gene>
    <name evidence="2" type="ORF">NP596_17925</name>
</gene>
<feature type="region of interest" description="Disordered" evidence="1">
    <location>
        <begin position="55"/>
        <end position="74"/>
    </location>
</feature>
<proteinExistence type="predicted"/>
<organism evidence="2 3">
    <name type="scientific">Methylomonas rivi</name>
    <dbReference type="NCBI Taxonomy" id="2952226"/>
    <lineage>
        <taxon>Bacteria</taxon>
        <taxon>Pseudomonadati</taxon>
        <taxon>Pseudomonadota</taxon>
        <taxon>Gammaproteobacteria</taxon>
        <taxon>Methylococcales</taxon>
        <taxon>Methylococcaceae</taxon>
        <taxon>Methylomonas</taxon>
    </lineage>
</organism>
<protein>
    <submittedName>
        <fullName evidence="2">Uncharacterized protein</fullName>
    </submittedName>
</protein>
<dbReference type="EMBL" id="JANIBK010000151">
    <property type="protein sequence ID" value="MCQ8130343.1"/>
    <property type="molecule type" value="Genomic_DNA"/>
</dbReference>
<feature type="non-terminal residue" evidence="2">
    <location>
        <position position="99"/>
    </location>
</feature>
<evidence type="ECO:0000313" key="3">
    <source>
        <dbReference type="Proteomes" id="UP001524586"/>
    </source>
</evidence>
<keyword evidence="3" id="KW-1185">Reference proteome</keyword>
<dbReference type="Proteomes" id="UP001524586">
    <property type="component" value="Unassembled WGS sequence"/>
</dbReference>
<sequence length="99" mass="11008">MKIKFATHSISKLFNYLQFHNGVLSRYAAPSTGGFERIGPQGRCREASRFTWGLGSPFGKPRSNPRSAGNTRHPGVVSFGYFSLDKQSRVPRPPVREPA</sequence>
<comment type="caution">
    <text evidence="2">The sequence shown here is derived from an EMBL/GenBank/DDBJ whole genome shotgun (WGS) entry which is preliminary data.</text>
</comment>
<reference evidence="2 3" key="1">
    <citation type="submission" date="2022-07" db="EMBL/GenBank/DDBJ databases">
        <title>Methylomonas rivi sp. nov., Methylomonas rosea sp. nov., Methylomonas aureus sp. nov. and Methylomonas subterranea sp. nov., four novel methanotrophs isolated from a freshwater creek and the deep terrestrial subsurface.</title>
        <authorList>
            <person name="Abin C."/>
            <person name="Sankaranarayanan K."/>
            <person name="Garner C."/>
            <person name="Sindelar R."/>
            <person name="Kotary K."/>
            <person name="Garner R."/>
            <person name="Barclay S."/>
            <person name="Lawson P."/>
            <person name="Krumholz L."/>
        </authorList>
    </citation>
    <scope>NUCLEOTIDE SEQUENCE [LARGE SCALE GENOMIC DNA]</scope>
    <source>
        <strain evidence="2 3">WSC-6</strain>
    </source>
</reference>
<dbReference type="RefSeq" id="WP_256616770.1">
    <property type="nucleotide sequence ID" value="NZ_JANIBK010000151.1"/>
</dbReference>
<evidence type="ECO:0000313" key="2">
    <source>
        <dbReference type="EMBL" id="MCQ8130343.1"/>
    </source>
</evidence>
<name>A0ABT1U909_9GAMM</name>